<dbReference type="GO" id="GO:0019825">
    <property type="term" value="F:oxygen binding"/>
    <property type="evidence" value="ECO:0007669"/>
    <property type="project" value="InterPro"/>
</dbReference>
<dbReference type="InterPro" id="IPR044399">
    <property type="entry name" value="Mb-like_M"/>
</dbReference>
<feature type="region of interest" description="Disordered" evidence="2">
    <location>
        <begin position="322"/>
        <end position="407"/>
    </location>
</feature>
<dbReference type="PROSITE" id="PS01033">
    <property type="entry name" value="GLOBIN"/>
    <property type="match status" value="1"/>
</dbReference>
<keyword evidence="1" id="KW-0561">Oxygen transport</keyword>
<reference evidence="4" key="1">
    <citation type="submission" date="2022-01" db="EMBL/GenBank/DDBJ databases">
        <title>Genome Sequence Resource for Two Populations of Ditylenchus destructor, the Migratory Endoparasitic Phytonematode.</title>
        <authorList>
            <person name="Zhang H."/>
            <person name="Lin R."/>
            <person name="Xie B."/>
        </authorList>
    </citation>
    <scope>NUCLEOTIDE SEQUENCE</scope>
    <source>
        <strain evidence="4">BazhouSP</strain>
    </source>
</reference>
<name>A0AAD4N945_9BILA</name>
<keyword evidence="1" id="KW-0813">Transport</keyword>
<dbReference type="EMBL" id="JAKKPZ010000003">
    <property type="protein sequence ID" value="KAI1723466.1"/>
    <property type="molecule type" value="Genomic_DNA"/>
</dbReference>
<keyword evidence="1" id="KW-0408">Iron</keyword>
<feature type="compositionally biased region" description="Low complexity" evidence="2">
    <location>
        <begin position="322"/>
        <end position="334"/>
    </location>
</feature>
<comment type="similarity">
    <text evidence="1">Belongs to the globin family.</text>
</comment>
<organism evidence="4 5">
    <name type="scientific">Ditylenchus destructor</name>
    <dbReference type="NCBI Taxonomy" id="166010"/>
    <lineage>
        <taxon>Eukaryota</taxon>
        <taxon>Metazoa</taxon>
        <taxon>Ecdysozoa</taxon>
        <taxon>Nematoda</taxon>
        <taxon>Chromadorea</taxon>
        <taxon>Rhabditida</taxon>
        <taxon>Tylenchina</taxon>
        <taxon>Tylenchomorpha</taxon>
        <taxon>Sphaerularioidea</taxon>
        <taxon>Anguinidae</taxon>
        <taxon>Anguininae</taxon>
        <taxon>Ditylenchus</taxon>
    </lineage>
</organism>
<dbReference type="AlphaFoldDB" id="A0AAD4N945"/>
<dbReference type="CDD" id="cd01040">
    <property type="entry name" value="Mb-like"/>
    <property type="match status" value="1"/>
</dbReference>
<evidence type="ECO:0000313" key="5">
    <source>
        <dbReference type="Proteomes" id="UP001201812"/>
    </source>
</evidence>
<dbReference type="InterPro" id="IPR009050">
    <property type="entry name" value="Globin-like_sf"/>
</dbReference>
<dbReference type="GO" id="GO:0020037">
    <property type="term" value="F:heme binding"/>
    <property type="evidence" value="ECO:0007669"/>
    <property type="project" value="InterPro"/>
</dbReference>
<protein>
    <submittedName>
        <fullName evidence="4">GLoBin related</fullName>
    </submittedName>
</protein>
<dbReference type="GO" id="GO:0005344">
    <property type="term" value="F:oxygen carrier activity"/>
    <property type="evidence" value="ECO:0007669"/>
    <property type="project" value="UniProtKB-KW"/>
</dbReference>
<dbReference type="Pfam" id="PF00042">
    <property type="entry name" value="Globin"/>
    <property type="match status" value="1"/>
</dbReference>
<dbReference type="InterPro" id="IPR012292">
    <property type="entry name" value="Globin/Proto"/>
</dbReference>
<keyword evidence="5" id="KW-1185">Reference proteome</keyword>
<gene>
    <name evidence="4" type="ORF">DdX_03626</name>
</gene>
<feature type="compositionally biased region" description="Polar residues" evidence="2">
    <location>
        <begin position="26"/>
        <end position="36"/>
    </location>
</feature>
<feature type="compositionally biased region" description="Polar residues" evidence="2">
    <location>
        <begin position="379"/>
        <end position="392"/>
    </location>
</feature>
<dbReference type="Gene3D" id="1.10.490.10">
    <property type="entry name" value="Globins"/>
    <property type="match status" value="1"/>
</dbReference>
<dbReference type="SUPFAM" id="SSF46458">
    <property type="entry name" value="Globin-like"/>
    <property type="match status" value="1"/>
</dbReference>
<evidence type="ECO:0000313" key="4">
    <source>
        <dbReference type="EMBL" id="KAI1723466.1"/>
    </source>
</evidence>
<evidence type="ECO:0000256" key="2">
    <source>
        <dbReference type="SAM" id="MobiDB-lite"/>
    </source>
</evidence>
<feature type="domain" description="Globin" evidence="3">
    <location>
        <begin position="145"/>
        <end position="284"/>
    </location>
</feature>
<dbReference type="InterPro" id="IPR000971">
    <property type="entry name" value="Globin"/>
</dbReference>
<evidence type="ECO:0000259" key="3">
    <source>
        <dbReference type="PROSITE" id="PS01033"/>
    </source>
</evidence>
<sequence length="407" mass="44026">MGNQNSGGVATVSPASKQASIRRKTSCGSGRFNSHLSVGDGESGEQVKLSHSMYEFDGTSSLQRRRRQSAVSSGTSNSGSDKKRSTVARLNSSGPQLVGGVGYGDTHEDQYLNGFNAPSASKTASASGFMTRQRSVRKSEVQGHPISASGREIIQFCFENAHPDIGFRICNRLFEKRVDYQRFVHQLGRDKWPQMTQLLKDFLDKAVAKIDNLEAVERLARKYGEDHVNLKNYGFKPDFWVTLADAITVEAVILDQATHQPTDTVTAWSLFVSILFSSIRDGYYTALRAQRMSTRKKSIRQGAEENVVATLNNAGATTGLPLSPLALSSTSGTAMRKDSTGSNRLDTPKDPSPSPGSCTPVRQMSPTFFGRNDGGGELSRSSSNTAVGLNNSGKRRVSAVGDLLSPT</sequence>
<comment type="caution">
    <text evidence="4">The sequence shown here is derived from an EMBL/GenBank/DDBJ whole genome shotgun (WGS) entry which is preliminary data.</text>
</comment>
<keyword evidence="1" id="KW-0349">Heme</keyword>
<feature type="compositionally biased region" description="Polar residues" evidence="2">
    <location>
        <begin position="1"/>
        <end position="19"/>
    </location>
</feature>
<dbReference type="Proteomes" id="UP001201812">
    <property type="component" value="Unassembled WGS sequence"/>
</dbReference>
<feature type="compositionally biased region" description="Polar residues" evidence="2">
    <location>
        <begin position="355"/>
        <end position="366"/>
    </location>
</feature>
<evidence type="ECO:0000256" key="1">
    <source>
        <dbReference type="RuleBase" id="RU000356"/>
    </source>
</evidence>
<accession>A0AAD4N945</accession>
<feature type="compositionally biased region" description="Low complexity" evidence="2">
    <location>
        <begin position="69"/>
        <end position="79"/>
    </location>
</feature>
<feature type="region of interest" description="Disordered" evidence="2">
    <location>
        <begin position="1"/>
        <end position="44"/>
    </location>
</feature>
<keyword evidence="1" id="KW-0479">Metal-binding</keyword>
<feature type="region of interest" description="Disordered" evidence="2">
    <location>
        <begin position="57"/>
        <end position="100"/>
    </location>
</feature>
<proteinExistence type="inferred from homology"/>